<dbReference type="KEGG" id="syw:SYNW0926"/>
<dbReference type="Pfam" id="PF03816">
    <property type="entry name" value="LytR_cpsA_psr"/>
    <property type="match status" value="1"/>
</dbReference>
<dbReference type="AlphaFoldDB" id="Q7U7Q5"/>
<dbReference type="NCBIfam" id="TIGR00350">
    <property type="entry name" value="lytR_cpsA_psr"/>
    <property type="match status" value="1"/>
</dbReference>
<proteinExistence type="inferred from homology"/>
<accession>Q7U7Q5</accession>
<dbReference type="PANTHER" id="PTHR33392:SF6">
    <property type="entry name" value="POLYISOPRENYL-TEICHOIC ACID--PEPTIDOGLYCAN TEICHOIC ACID TRANSFERASE TAGU"/>
    <property type="match status" value="1"/>
</dbReference>
<organism evidence="3 4">
    <name type="scientific">Parasynechococcus marenigrum (strain WH8102)</name>
    <dbReference type="NCBI Taxonomy" id="84588"/>
    <lineage>
        <taxon>Bacteria</taxon>
        <taxon>Bacillati</taxon>
        <taxon>Cyanobacteriota</taxon>
        <taxon>Cyanophyceae</taxon>
        <taxon>Synechococcales</taxon>
        <taxon>Prochlorococcaceae</taxon>
        <taxon>Parasynechococcus</taxon>
        <taxon>Parasynechococcus marenigrum</taxon>
    </lineage>
</organism>
<dbReference type="RefSeq" id="WP_011127791.1">
    <property type="nucleotide sequence ID" value="NC_005070.1"/>
</dbReference>
<keyword evidence="4" id="KW-1185">Reference proteome</keyword>
<evidence type="ECO:0000256" key="1">
    <source>
        <dbReference type="ARBA" id="ARBA00006068"/>
    </source>
</evidence>
<name>Q7U7Q5_PARMW</name>
<dbReference type="PANTHER" id="PTHR33392">
    <property type="entry name" value="POLYISOPRENYL-TEICHOIC ACID--PEPTIDOGLYCAN TEICHOIC ACID TRANSFERASE TAGU"/>
    <property type="match status" value="1"/>
</dbReference>
<dbReference type="EMBL" id="BX569691">
    <property type="protein sequence ID" value="CAE07441.1"/>
    <property type="molecule type" value="Genomic_DNA"/>
</dbReference>
<feature type="domain" description="Cell envelope-related transcriptional attenuator" evidence="2">
    <location>
        <begin position="59"/>
        <end position="204"/>
    </location>
</feature>
<evidence type="ECO:0000313" key="3">
    <source>
        <dbReference type="EMBL" id="CAE07441.1"/>
    </source>
</evidence>
<evidence type="ECO:0000313" key="4">
    <source>
        <dbReference type="Proteomes" id="UP000001422"/>
    </source>
</evidence>
<dbReference type="InterPro" id="IPR004474">
    <property type="entry name" value="LytR_CpsA_psr"/>
</dbReference>
<evidence type="ECO:0000259" key="2">
    <source>
        <dbReference type="Pfam" id="PF03816"/>
    </source>
</evidence>
<dbReference type="Proteomes" id="UP000001422">
    <property type="component" value="Chromosome"/>
</dbReference>
<dbReference type="InterPro" id="IPR050922">
    <property type="entry name" value="LytR/CpsA/Psr_CW_biosynth"/>
</dbReference>
<comment type="similarity">
    <text evidence="1">Belongs to the LytR/CpsA/Psr (LCP) family.</text>
</comment>
<gene>
    <name evidence="3" type="ordered locus">SYNW0926</name>
</gene>
<sequence length="268" mass="29504">MAALLSSLRHRPLWQVCGLGLAVGLLVSVPLARRHPLAGWWGLGIGEVVVLGQDAGGSNTDTIFTLKVKPGSTRITQIPRDSYINPDGFGAMKINGLLRRGGPEAVERELTRLMNRPVRHHVVVSLQTLPLLANLVGGIEVDVPKRLYYVDRSQDLVIDLQPGRQVLSGKALEGFLRWRNDGYGDFGRLERQQLALKGLANRLRQPQNLLKLPLLLGVVRTQVQTDLNPLQMAGLATGLICTDLDAHRLQARPFSRGGISYLETTWPN</sequence>
<dbReference type="STRING" id="84588.SYNW0926"/>
<reference evidence="3 4" key="1">
    <citation type="journal article" date="2003" name="Nature">
        <title>The genome of a motile marine Synechococcus.</title>
        <authorList>
            <person name="Palenik B."/>
            <person name="Brahamsha B."/>
            <person name="Larimer F."/>
            <person name="Land M."/>
            <person name="Hauser L."/>
            <person name="Chain P."/>
            <person name="Lamerdin J."/>
            <person name="Regala W."/>
            <person name="Allen E.A."/>
            <person name="McCarren J."/>
            <person name="Paulsen I."/>
            <person name="Dufresne A."/>
            <person name="Partensky F."/>
            <person name="Webb E."/>
            <person name="Waterbury J."/>
        </authorList>
    </citation>
    <scope>NUCLEOTIDE SEQUENCE [LARGE SCALE GENOMIC DNA]</scope>
    <source>
        <strain evidence="3 4">WH8102</strain>
    </source>
</reference>
<dbReference type="eggNOG" id="COG1316">
    <property type="taxonomic scope" value="Bacteria"/>
</dbReference>
<protein>
    <submittedName>
        <fullName evidence="3">Similar to membrane bound transcriptional regulator</fullName>
    </submittedName>
</protein>
<dbReference type="HOGENOM" id="CLU_016455_5_3_3"/>
<dbReference type="Gene3D" id="3.40.630.190">
    <property type="entry name" value="LCP protein"/>
    <property type="match status" value="1"/>
</dbReference>